<proteinExistence type="predicted"/>
<dbReference type="EMBL" id="CAIH01000036">
    <property type="protein sequence ID" value="CCH91323.1"/>
    <property type="molecule type" value="Genomic_DNA"/>
</dbReference>
<dbReference type="AlphaFoldDB" id="A0A822L8Q5"/>
<evidence type="ECO:0000313" key="1">
    <source>
        <dbReference type="EMBL" id="CCH91323.1"/>
    </source>
</evidence>
<dbReference type="Proteomes" id="UP000005806">
    <property type="component" value="Unassembled WGS sequence"/>
</dbReference>
<accession>A0A822L8Q5</accession>
<name>A0A822L8Q5_MICAE</name>
<evidence type="ECO:0000313" key="2">
    <source>
        <dbReference type="Proteomes" id="UP000005806"/>
    </source>
</evidence>
<comment type="caution">
    <text evidence="1">The sequence shown here is derived from an EMBL/GenBank/DDBJ whole genome shotgun (WGS) entry which is preliminary data.</text>
</comment>
<protein>
    <submittedName>
        <fullName evidence="1">Uncharacterized protein</fullName>
    </submittedName>
</protein>
<dbReference type="RefSeq" id="WP_002752485.1">
    <property type="nucleotide sequence ID" value="NZ_HE972551.1"/>
</dbReference>
<reference evidence="1 2" key="1">
    <citation type="submission" date="2012-04" db="EMBL/GenBank/DDBJ databases">
        <authorList>
            <person name="Genoscope - CEA"/>
        </authorList>
    </citation>
    <scope>NUCLEOTIDE SEQUENCE [LARGE SCALE GENOMIC DNA]</scope>
    <source>
        <strain evidence="1 2">9432</strain>
    </source>
</reference>
<gene>
    <name evidence="1" type="ORF">MICCA_1300013</name>
</gene>
<sequence length="115" mass="13147">MKNQQLVATKAVDKVDDVTNVNDPYNIAKQGGKHSGFYNEYAKKPDSQIRKGIESINKQISEHQKKIEAPQKFIPDFDNLDPRQQKALPDKWQSGINRQSEQKTILEGLLKERGL</sequence>
<organism evidence="1 2">
    <name type="scientific">Microcystis aeruginosa PCC 9432</name>
    <dbReference type="NCBI Taxonomy" id="1160280"/>
    <lineage>
        <taxon>Bacteria</taxon>
        <taxon>Bacillati</taxon>
        <taxon>Cyanobacteriota</taxon>
        <taxon>Cyanophyceae</taxon>
        <taxon>Oscillatoriophycideae</taxon>
        <taxon>Chroococcales</taxon>
        <taxon>Microcystaceae</taxon>
        <taxon>Microcystis</taxon>
    </lineage>
</organism>